<proteinExistence type="predicted"/>
<sequence length="115" mass="12225">MKGCLCLPRSCCSGCTTRHRQDRFTLGWLMGRLHKRSFGPIMLLLAVVAIAPGVSIVAGLLLMIPASQMIAVFGLITGATNQCGAMHFPKSSNGGVRPDWFGNNSHPPPGCNAKC</sequence>
<dbReference type="AlphaFoldDB" id="A0A9X9Y1W8"/>
<dbReference type="Proteomes" id="UP000664702">
    <property type="component" value="Chromosome"/>
</dbReference>
<dbReference type="EMBL" id="CP086136">
    <property type="protein sequence ID" value="UEM13912.1"/>
    <property type="molecule type" value="Genomic_DNA"/>
</dbReference>
<feature type="transmembrane region" description="Helical" evidence="1">
    <location>
        <begin position="41"/>
        <end position="64"/>
    </location>
</feature>
<evidence type="ECO:0000256" key="1">
    <source>
        <dbReference type="SAM" id="Phobius"/>
    </source>
</evidence>
<keyword evidence="1" id="KW-1133">Transmembrane helix</keyword>
<evidence type="ECO:0000313" key="3">
    <source>
        <dbReference type="Proteomes" id="UP000664702"/>
    </source>
</evidence>
<keyword evidence="1" id="KW-0472">Membrane</keyword>
<dbReference type="KEGG" id="bban:J4G43_006440"/>
<gene>
    <name evidence="2" type="ORF">J4G43_006440</name>
</gene>
<organism evidence="2 3">
    <name type="scientific">Bradyrhizobium barranii subsp. barranii</name>
    <dbReference type="NCBI Taxonomy" id="2823807"/>
    <lineage>
        <taxon>Bacteria</taxon>
        <taxon>Pseudomonadati</taxon>
        <taxon>Pseudomonadota</taxon>
        <taxon>Alphaproteobacteria</taxon>
        <taxon>Hyphomicrobiales</taxon>
        <taxon>Nitrobacteraceae</taxon>
        <taxon>Bradyrhizobium</taxon>
        <taxon>Bradyrhizobium barranii</taxon>
    </lineage>
</organism>
<name>A0A9X9Y1W8_9BRAD</name>
<dbReference type="Pfam" id="PF06055">
    <property type="entry name" value="ExoD"/>
    <property type="match status" value="1"/>
</dbReference>
<evidence type="ECO:0000313" key="2">
    <source>
        <dbReference type="EMBL" id="UEM13912.1"/>
    </source>
</evidence>
<accession>A0A9X9Y1W8</accession>
<protein>
    <submittedName>
        <fullName evidence="2">Exopolysaccharide biosynthesis protein</fullName>
    </submittedName>
</protein>
<dbReference type="InterPro" id="IPR010331">
    <property type="entry name" value="ExoD"/>
</dbReference>
<keyword evidence="1" id="KW-0812">Transmembrane</keyword>
<reference evidence="2 3" key="1">
    <citation type="journal article" date="2022" name="Int. J. Syst. Evol. Microbiol.">
        <title>Strains of Bradyrhizobium barranii sp. nov. associated with legumes native to Canada are symbionts of soybeans and belong to different subspecies (subsp. barranii subsp. nov. and subsp. apii subsp. nov.) and symbiovars (sv. glycinearum and sv. septentrionale).</title>
        <authorList>
            <person name="Bromfield E.S.P."/>
            <person name="Cloutier S."/>
            <person name="Wasai-Hara S."/>
            <person name="Minamisawa K."/>
        </authorList>
    </citation>
    <scope>NUCLEOTIDE SEQUENCE [LARGE SCALE GENOMIC DNA]</scope>
    <source>
        <strain evidence="2 3">144S4</strain>
    </source>
</reference>